<protein>
    <submittedName>
        <fullName evidence="1">Uncharacterized protein</fullName>
    </submittedName>
</protein>
<keyword evidence="2" id="KW-1185">Reference proteome</keyword>
<proteinExistence type="predicted"/>
<organism evidence="1 2">
    <name type="scientific">Pterulicium gracile</name>
    <dbReference type="NCBI Taxonomy" id="1884261"/>
    <lineage>
        <taxon>Eukaryota</taxon>
        <taxon>Fungi</taxon>
        <taxon>Dikarya</taxon>
        <taxon>Basidiomycota</taxon>
        <taxon>Agaricomycotina</taxon>
        <taxon>Agaricomycetes</taxon>
        <taxon>Agaricomycetidae</taxon>
        <taxon>Agaricales</taxon>
        <taxon>Pleurotineae</taxon>
        <taxon>Pterulaceae</taxon>
        <taxon>Pterulicium</taxon>
    </lineage>
</organism>
<dbReference type="EMBL" id="ML178921">
    <property type="protein sequence ID" value="TFK95158.1"/>
    <property type="molecule type" value="Genomic_DNA"/>
</dbReference>
<dbReference type="Proteomes" id="UP000305067">
    <property type="component" value="Unassembled WGS sequence"/>
</dbReference>
<dbReference type="AlphaFoldDB" id="A0A5C3Q4N5"/>
<dbReference type="OrthoDB" id="3252362at2759"/>
<feature type="non-terminal residue" evidence="1">
    <location>
        <position position="1"/>
    </location>
</feature>
<evidence type="ECO:0000313" key="2">
    <source>
        <dbReference type="Proteomes" id="UP000305067"/>
    </source>
</evidence>
<sequence>ILDFMFLAKLPVQSTTSLRHLKEAHQQFHDNKLVFVNLGICKNFCIPKLHAL</sequence>
<accession>A0A5C3Q4N5</accession>
<name>A0A5C3Q4N5_9AGAR</name>
<reference evidence="1 2" key="1">
    <citation type="journal article" date="2019" name="Nat. Ecol. Evol.">
        <title>Megaphylogeny resolves global patterns of mushroom evolution.</title>
        <authorList>
            <person name="Varga T."/>
            <person name="Krizsan K."/>
            <person name="Foldi C."/>
            <person name="Dima B."/>
            <person name="Sanchez-Garcia M."/>
            <person name="Sanchez-Ramirez S."/>
            <person name="Szollosi G.J."/>
            <person name="Szarkandi J.G."/>
            <person name="Papp V."/>
            <person name="Albert L."/>
            <person name="Andreopoulos W."/>
            <person name="Angelini C."/>
            <person name="Antonin V."/>
            <person name="Barry K.W."/>
            <person name="Bougher N.L."/>
            <person name="Buchanan P."/>
            <person name="Buyck B."/>
            <person name="Bense V."/>
            <person name="Catcheside P."/>
            <person name="Chovatia M."/>
            <person name="Cooper J."/>
            <person name="Damon W."/>
            <person name="Desjardin D."/>
            <person name="Finy P."/>
            <person name="Geml J."/>
            <person name="Haridas S."/>
            <person name="Hughes K."/>
            <person name="Justo A."/>
            <person name="Karasinski D."/>
            <person name="Kautmanova I."/>
            <person name="Kiss B."/>
            <person name="Kocsube S."/>
            <person name="Kotiranta H."/>
            <person name="LaButti K.M."/>
            <person name="Lechner B.E."/>
            <person name="Liimatainen K."/>
            <person name="Lipzen A."/>
            <person name="Lukacs Z."/>
            <person name="Mihaltcheva S."/>
            <person name="Morgado L.N."/>
            <person name="Niskanen T."/>
            <person name="Noordeloos M.E."/>
            <person name="Ohm R.A."/>
            <person name="Ortiz-Santana B."/>
            <person name="Ovrebo C."/>
            <person name="Racz N."/>
            <person name="Riley R."/>
            <person name="Savchenko A."/>
            <person name="Shiryaev A."/>
            <person name="Soop K."/>
            <person name="Spirin V."/>
            <person name="Szebenyi C."/>
            <person name="Tomsovsky M."/>
            <person name="Tulloss R.E."/>
            <person name="Uehling J."/>
            <person name="Grigoriev I.V."/>
            <person name="Vagvolgyi C."/>
            <person name="Papp T."/>
            <person name="Martin F.M."/>
            <person name="Miettinen O."/>
            <person name="Hibbett D.S."/>
            <person name="Nagy L.G."/>
        </authorList>
    </citation>
    <scope>NUCLEOTIDE SEQUENCE [LARGE SCALE GENOMIC DNA]</scope>
    <source>
        <strain evidence="1 2">CBS 309.79</strain>
    </source>
</reference>
<evidence type="ECO:0000313" key="1">
    <source>
        <dbReference type="EMBL" id="TFK95158.1"/>
    </source>
</evidence>
<feature type="non-terminal residue" evidence="1">
    <location>
        <position position="52"/>
    </location>
</feature>
<gene>
    <name evidence="1" type="ORF">BDV98DRAFT_485678</name>
</gene>
<dbReference type="STRING" id="1884261.A0A5C3Q4N5"/>